<evidence type="ECO:0000256" key="7">
    <source>
        <dbReference type="ARBA" id="ARBA00022801"/>
    </source>
</evidence>
<evidence type="ECO:0000259" key="14">
    <source>
        <dbReference type="PROSITE" id="PS51767"/>
    </source>
</evidence>
<evidence type="ECO:0000256" key="3">
    <source>
        <dbReference type="ARBA" id="ARBA00022525"/>
    </source>
</evidence>
<evidence type="ECO:0000256" key="10">
    <source>
        <dbReference type="ARBA" id="ARBA00055396"/>
    </source>
</evidence>
<organism evidence="15 16">
    <name type="scientific">Oleoguttula mirabilis</name>
    <dbReference type="NCBI Taxonomy" id="1507867"/>
    <lineage>
        <taxon>Eukaryota</taxon>
        <taxon>Fungi</taxon>
        <taxon>Dikarya</taxon>
        <taxon>Ascomycota</taxon>
        <taxon>Pezizomycotina</taxon>
        <taxon>Dothideomycetes</taxon>
        <taxon>Dothideomycetidae</taxon>
        <taxon>Mycosphaerellales</taxon>
        <taxon>Teratosphaeriaceae</taxon>
        <taxon>Oleoguttula</taxon>
    </lineage>
</organism>
<dbReference type="AlphaFoldDB" id="A0AAV9JIK2"/>
<dbReference type="Pfam" id="PF00026">
    <property type="entry name" value="Asp"/>
    <property type="match status" value="1"/>
</dbReference>
<dbReference type="PANTHER" id="PTHR47966">
    <property type="entry name" value="BETA-SITE APP-CLEAVING ENZYME, ISOFORM A-RELATED"/>
    <property type="match status" value="1"/>
</dbReference>
<evidence type="ECO:0000313" key="15">
    <source>
        <dbReference type="EMBL" id="KAK4544961.1"/>
    </source>
</evidence>
<gene>
    <name evidence="15" type="ORF">LTR36_003866</name>
</gene>
<feature type="domain" description="Peptidase A1" evidence="14">
    <location>
        <begin position="122"/>
        <end position="430"/>
    </location>
</feature>
<dbReference type="InterPro" id="IPR021109">
    <property type="entry name" value="Peptidase_aspartic_dom_sf"/>
</dbReference>
<dbReference type="GO" id="GO:0004190">
    <property type="term" value="F:aspartic-type endopeptidase activity"/>
    <property type="evidence" value="ECO:0007669"/>
    <property type="project" value="UniProtKB-KW"/>
</dbReference>
<dbReference type="PROSITE" id="PS00141">
    <property type="entry name" value="ASP_PROTEASE"/>
    <property type="match status" value="2"/>
</dbReference>
<dbReference type="InterPro" id="IPR033121">
    <property type="entry name" value="PEPTIDASE_A1"/>
</dbReference>
<dbReference type="PRINTS" id="PR00792">
    <property type="entry name" value="PEPSIN"/>
</dbReference>
<dbReference type="GO" id="GO:0005576">
    <property type="term" value="C:extracellular region"/>
    <property type="evidence" value="ECO:0007669"/>
    <property type="project" value="UniProtKB-SubCell"/>
</dbReference>
<protein>
    <recommendedName>
        <fullName evidence="14">Peptidase A1 domain-containing protein</fullName>
    </recommendedName>
</protein>
<dbReference type="InterPro" id="IPR001461">
    <property type="entry name" value="Aspartic_peptidase_A1"/>
</dbReference>
<dbReference type="SUPFAM" id="SSF50630">
    <property type="entry name" value="Acid proteases"/>
    <property type="match status" value="1"/>
</dbReference>
<dbReference type="FunFam" id="2.40.70.10:FF:000024">
    <property type="entry name" value="Endothiapepsin"/>
    <property type="match status" value="1"/>
</dbReference>
<evidence type="ECO:0000256" key="8">
    <source>
        <dbReference type="ARBA" id="ARBA00023145"/>
    </source>
</evidence>
<dbReference type="EMBL" id="JAVFHQ010000022">
    <property type="protein sequence ID" value="KAK4544961.1"/>
    <property type="molecule type" value="Genomic_DNA"/>
</dbReference>
<reference evidence="15 16" key="1">
    <citation type="submission" date="2021-11" db="EMBL/GenBank/DDBJ databases">
        <title>Black yeast isolated from Biological Soil Crust.</title>
        <authorList>
            <person name="Kurbessoian T."/>
        </authorList>
    </citation>
    <scope>NUCLEOTIDE SEQUENCE [LARGE SCALE GENOMIC DNA]</scope>
    <source>
        <strain evidence="15 16">CCFEE 5522</strain>
    </source>
</reference>
<comment type="function">
    <text evidence="10">Secreted aspartic endopeptidase that allows assimilation of proteinaceous substrates. The scissile peptide bond is attacked by a nucleophilic water molecule activated by two aspartic residues in the active site. Shows a broad primary substrate specificity. Favors hydrophobic residues at the P1 and P1' positions.</text>
</comment>
<dbReference type="FunFam" id="2.40.70.10:FF:000026">
    <property type="entry name" value="Endothiapepsin"/>
    <property type="match status" value="1"/>
</dbReference>
<keyword evidence="7 12" id="KW-0378">Hydrolase</keyword>
<dbReference type="Gene3D" id="2.40.70.10">
    <property type="entry name" value="Acid Proteases"/>
    <property type="match status" value="2"/>
</dbReference>
<dbReference type="CDD" id="cd06097">
    <property type="entry name" value="Aspergillopepsin_like"/>
    <property type="match status" value="1"/>
</dbReference>
<feature type="region of interest" description="Disordered" evidence="13">
    <location>
        <begin position="78"/>
        <end position="126"/>
    </location>
</feature>
<proteinExistence type="inferred from homology"/>
<feature type="compositionally biased region" description="Low complexity" evidence="13">
    <location>
        <begin position="78"/>
        <end position="114"/>
    </location>
</feature>
<evidence type="ECO:0000256" key="4">
    <source>
        <dbReference type="ARBA" id="ARBA00022670"/>
    </source>
</evidence>
<evidence type="ECO:0000256" key="6">
    <source>
        <dbReference type="ARBA" id="ARBA00022750"/>
    </source>
</evidence>
<evidence type="ECO:0000256" key="13">
    <source>
        <dbReference type="SAM" id="MobiDB-lite"/>
    </source>
</evidence>
<keyword evidence="3" id="KW-0964">Secreted</keyword>
<keyword evidence="4 12" id="KW-0645">Protease</keyword>
<dbReference type="Proteomes" id="UP001324427">
    <property type="component" value="Unassembled WGS sequence"/>
</dbReference>
<comment type="caution">
    <text evidence="15">The sequence shown here is derived from an EMBL/GenBank/DDBJ whole genome shotgun (WGS) entry which is preliminary data.</text>
</comment>
<evidence type="ECO:0000256" key="9">
    <source>
        <dbReference type="ARBA" id="ARBA00023180"/>
    </source>
</evidence>
<sequence length="433" mass="45053">MASFALAAPTPSKKLSKRSFSVPIKPRVGVTRTPANEMARTYGKFGWEIIVSDPENPFDSTPGVTSSATTLATSTTASIEGSDAAAATTVTTTPAATTTAASSSGSESGEVTATPEADESEYLESTSIGGQTLNLDFDTGSADLWVFSSSLSSSESSGHTIFDPTKSSSWSTYQDGTWEISYGDGSSASGTVGFDKVNIGGATVTRQAIEIATSVSGSFIEDTNNDGLVGLGFSNINTIQPQAQKTFFENIMDSLALPLFTANLEESSGGSYTFGAIDESEYSGTIHYTDVDKSDGFWQFSSETYTIGGTQSQCSTCSPAIADTGTSLLLLDEDVVEAYYSQVSSAEYNSQQGGYVYDCSATLPSFGVAIGSGYTATLNGSDISFAQIDSETCFGGIQGNSGQGLQIVGDMLLKHFFAVFDGGNESFGIAEKA</sequence>
<keyword evidence="6 12" id="KW-0064">Aspartyl protease</keyword>
<dbReference type="PROSITE" id="PS51767">
    <property type="entry name" value="PEPTIDASE_A1"/>
    <property type="match status" value="1"/>
</dbReference>
<dbReference type="InterPro" id="IPR034163">
    <property type="entry name" value="Aspergillopepsin-like_cat_dom"/>
</dbReference>
<evidence type="ECO:0000256" key="1">
    <source>
        <dbReference type="ARBA" id="ARBA00004613"/>
    </source>
</evidence>
<feature type="active site" evidence="11">
    <location>
        <position position="323"/>
    </location>
</feature>
<evidence type="ECO:0000256" key="11">
    <source>
        <dbReference type="PIRSR" id="PIRSR601461-1"/>
    </source>
</evidence>
<name>A0AAV9JIK2_9PEZI</name>
<evidence type="ECO:0000256" key="2">
    <source>
        <dbReference type="ARBA" id="ARBA00007447"/>
    </source>
</evidence>
<feature type="active site" evidence="11">
    <location>
        <position position="138"/>
    </location>
</feature>
<keyword evidence="9" id="KW-0325">Glycoprotein</keyword>
<accession>A0AAV9JIK2</accession>
<dbReference type="PANTHER" id="PTHR47966:SF23">
    <property type="entry name" value="ASPARTIC ENDOPEPTIDASE, PUTATIVE (AFU_ORTHOLOGUE AFUA_2G15950)-RELATED"/>
    <property type="match status" value="1"/>
</dbReference>
<evidence type="ECO:0000313" key="16">
    <source>
        <dbReference type="Proteomes" id="UP001324427"/>
    </source>
</evidence>
<evidence type="ECO:0000256" key="12">
    <source>
        <dbReference type="RuleBase" id="RU000454"/>
    </source>
</evidence>
<keyword evidence="16" id="KW-1185">Reference proteome</keyword>
<dbReference type="InterPro" id="IPR001969">
    <property type="entry name" value="Aspartic_peptidase_AS"/>
</dbReference>
<comment type="similarity">
    <text evidence="2 12">Belongs to the peptidase A1 family.</text>
</comment>
<keyword evidence="5" id="KW-0732">Signal</keyword>
<keyword evidence="8" id="KW-0865">Zymogen</keyword>
<comment type="subcellular location">
    <subcellularLocation>
        <location evidence="1">Secreted</location>
    </subcellularLocation>
</comment>
<evidence type="ECO:0000256" key="5">
    <source>
        <dbReference type="ARBA" id="ARBA00022729"/>
    </source>
</evidence>
<dbReference type="GO" id="GO:0006508">
    <property type="term" value="P:proteolysis"/>
    <property type="evidence" value="ECO:0007669"/>
    <property type="project" value="UniProtKB-KW"/>
</dbReference>